<evidence type="ECO:0000313" key="4">
    <source>
        <dbReference type="EMBL" id="MCA9728828.1"/>
    </source>
</evidence>
<dbReference type="PANTHER" id="PTHR11092:SF0">
    <property type="entry name" value="EPIMERASE FAMILY PROTEIN SDR39U1"/>
    <property type="match status" value="1"/>
</dbReference>
<organism evidence="4 5">
    <name type="scientific">Eiseniibacteriota bacterium</name>
    <dbReference type="NCBI Taxonomy" id="2212470"/>
    <lineage>
        <taxon>Bacteria</taxon>
        <taxon>Candidatus Eiseniibacteriota</taxon>
    </lineage>
</organism>
<feature type="non-terminal residue" evidence="4">
    <location>
        <position position="1"/>
    </location>
</feature>
<dbReference type="PANTHER" id="PTHR11092">
    <property type="entry name" value="SUGAR NUCLEOTIDE EPIMERASE RELATED"/>
    <property type="match status" value="1"/>
</dbReference>
<dbReference type="Proteomes" id="UP000697710">
    <property type="component" value="Unassembled WGS sequence"/>
</dbReference>
<dbReference type="InterPro" id="IPR001509">
    <property type="entry name" value="Epimerase_deHydtase"/>
</dbReference>
<gene>
    <name evidence="4" type="ORF">KC729_14150</name>
</gene>
<feature type="domain" description="NAD-dependent epimerase/dehydratase" evidence="2">
    <location>
        <begin position="4"/>
        <end position="141"/>
    </location>
</feature>
<evidence type="ECO:0000256" key="1">
    <source>
        <dbReference type="ARBA" id="ARBA00009353"/>
    </source>
</evidence>
<comment type="caution">
    <text evidence="4">The sequence shown here is derived from an EMBL/GenBank/DDBJ whole genome shotgun (WGS) entry which is preliminary data.</text>
</comment>
<dbReference type="AlphaFoldDB" id="A0A956M0P2"/>
<evidence type="ECO:0000313" key="5">
    <source>
        <dbReference type="Proteomes" id="UP000697710"/>
    </source>
</evidence>
<sequence length="222" mass="24028">WTDSRKRRILESRRQGTRALVEGMVAAQDRPRVFVSSSAVGYYGDRGDEVLTEASGPGTGFLSEVAGVWEAEALRASAAGIRTVVVRTGLVLGPDGGMLAKLRLPFSLGLGTVLASGRHWMPWIHRDDLIRLLLHVCRADVTGPFNAASPGIVRNREFTHALAGSLGRPAFLTVPGFALRLMLGEMATLLLGSTRAVPAQAAKCGFEFRHVDIHETFLDLLR</sequence>
<reference evidence="4" key="1">
    <citation type="submission" date="2020-04" db="EMBL/GenBank/DDBJ databases">
        <authorList>
            <person name="Zhang T."/>
        </authorList>
    </citation>
    <scope>NUCLEOTIDE SEQUENCE</scope>
    <source>
        <strain evidence="4">HKST-UBA01</strain>
    </source>
</reference>
<dbReference type="Gene3D" id="3.40.50.720">
    <property type="entry name" value="NAD(P)-binding Rossmann-like Domain"/>
    <property type="match status" value="1"/>
</dbReference>
<protein>
    <submittedName>
        <fullName evidence="4">TIGR01777 family oxidoreductase</fullName>
    </submittedName>
</protein>
<dbReference type="NCBIfam" id="TIGR01777">
    <property type="entry name" value="yfcH"/>
    <property type="match status" value="1"/>
</dbReference>
<dbReference type="InterPro" id="IPR010099">
    <property type="entry name" value="SDR39U1"/>
</dbReference>
<dbReference type="Pfam" id="PF08338">
    <property type="entry name" value="DUF1731"/>
    <property type="match status" value="1"/>
</dbReference>
<feature type="domain" description="DUF1731" evidence="3">
    <location>
        <begin position="174"/>
        <end position="217"/>
    </location>
</feature>
<dbReference type="InterPro" id="IPR013549">
    <property type="entry name" value="DUF1731"/>
</dbReference>
<dbReference type="EMBL" id="JAGQHR010000488">
    <property type="protein sequence ID" value="MCA9728828.1"/>
    <property type="molecule type" value="Genomic_DNA"/>
</dbReference>
<reference evidence="4" key="2">
    <citation type="journal article" date="2021" name="Microbiome">
        <title>Successional dynamics and alternative stable states in a saline activated sludge microbial community over 9 years.</title>
        <authorList>
            <person name="Wang Y."/>
            <person name="Ye J."/>
            <person name="Ju F."/>
            <person name="Liu L."/>
            <person name="Boyd J.A."/>
            <person name="Deng Y."/>
            <person name="Parks D.H."/>
            <person name="Jiang X."/>
            <person name="Yin X."/>
            <person name="Woodcroft B.J."/>
            <person name="Tyson G.W."/>
            <person name="Hugenholtz P."/>
            <person name="Polz M.F."/>
            <person name="Zhang T."/>
        </authorList>
    </citation>
    <scope>NUCLEOTIDE SEQUENCE</scope>
    <source>
        <strain evidence="4">HKST-UBA01</strain>
    </source>
</reference>
<evidence type="ECO:0000259" key="2">
    <source>
        <dbReference type="Pfam" id="PF01370"/>
    </source>
</evidence>
<dbReference type="InterPro" id="IPR036291">
    <property type="entry name" value="NAD(P)-bd_dom_sf"/>
</dbReference>
<dbReference type="Pfam" id="PF01370">
    <property type="entry name" value="Epimerase"/>
    <property type="match status" value="1"/>
</dbReference>
<evidence type="ECO:0000259" key="3">
    <source>
        <dbReference type="Pfam" id="PF08338"/>
    </source>
</evidence>
<proteinExistence type="inferred from homology"/>
<dbReference type="SUPFAM" id="SSF51735">
    <property type="entry name" value="NAD(P)-binding Rossmann-fold domains"/>
    <property type="match status" value="1"/>
</dbReference>
<comment type="similarity">
    <text evidence="1">Belongs to the NAD(P)-dependent epimerase/dehydratase family. SDR39U1 subfamily.</text>
</comment>
<accession>A0A956M0P2</accession>
<name>A0A956M0P2_UNCEI</name>